<dbReference type="EMBL" id="JAHRIP010019795">
    <property type="protein sequence ID" value="MEQ2287619.1"/>
    <property type="molecule type" value="Genomic_DNA"/>
</dbReference>
<comment type="caution">
    <text evidence="1">The sequence shown here is derived from an EMBL/GenBank/DDBJ whole genome shotgun (WGS) entry which is preliminary data.</text>
</comment>
<evidence type="ECO:0000313" key="1">
    <source>
        <dbReference type="EMBL" id="MEQ2287619.1"/>
    </source>
</evidence>
<organism evidence="1 2">
    <name type="scientific">Ameca splendens</name>
    <dbReference type="NCBI Taxonomy" id="208324"/>
    <lineage>
        <taxon>Eukaryota</taxon>
        <taxon>Metazoa</taxon>
        <taxon>Chordata</taxon>
        <taxon>Craniata</taxon>
        <taxon>Vertebrata</taxon>
        <taxon>Euteleostomi</taxon>
        <taxon>Actinopterygii</taxon>
        <taxon>Neopterygii</taxon>
        <taxon>Teleostei</taxon>
        <taxon>Neoteleostei</taxon>
        <taxon>Acanthomorphata</taxon>
        <taxon>Ovalentaria</taxon>
        <taxon>Atherinomorphae</taxon>
        <taxon>Cyprinodontiformes</taxon>
        <taxon>Goodeidae</taxon>
        <taxon>Ameca</taxon>
    </lineage>
</organism>
<evidence type="ECO:0000313" key="2">
    <source>
        <dbReference type="Proteomes" id="UP001469553"/>
    </source>
</evidence>
<sequence length="137" mass="15679">MQICRPLGNCTTFSLEDKNYFHWATSTPFTCIVAMFDSDLAVCSKSWLEGGSRTTSSAKRRDEIHWSPNQTPSGPWLRLEILSIKVMNRTGDKGQLCQNPTCTRNRSDFVPAMRTKLLLRSYRDRKSSLLFMNHTAL</sequence>
<reference evidence="1 2" key="1">
    <citation type="submission" date="2021-06" db="EMBL/GenBank/DDBJ databases">
        <authorList>
            <person name="Palmer J.M."/>
        </authorList>
    </citation>
    <scope>NUCLEOTIDE SEQUENCE [LARGE SCALE GENOMIC DNA]</scope>
    <source>
        <strain evidence="1 2">AS_MEX2019</strain>
        <tissue evidence="1">Muscle</tissue>
    </source>
</reference>
<gene>
    <name evidence="1" type="ORF">AMECASPLE_014480</name>
</gene>
<protein>
    <submittedName>
        <fullName evidence="1">Uncharacterized protein</fullName>
    </submittedName>
</protein>
<keyword evidence="2" id="KW-1185">Reference proteome</keyword>
<dbReference type="Proteomes" id="UP001469553">
    <property type="component" value="Unassembled WGS sequence"/>
</dbReference>
<name>A0ABV0Y1I4_9TELE</name>
<accession>A0ABV0Y1I4</accession>
<proteinExistence type="predicted"/>